<dbReference type="GO" id="GO:0016020">
    <property type="term" value="C:membrane"/>
    <property type="evidence" value="ECO:0007669"/>
    <property type="project" value="InterPro"/>
</dbReference>
<keyword evidence="1" id="KW-0812">Transmembrane</keyword>
<sequence length="532" mass="55614">MRGAALAVARGLLPELLAALTAALAVVLAARLGTAEPAGPGAAAVIVGAPAAMMIVLTSAVHGRLRPTRRPNAVQLPGFAAGRPGIGTLTARVLGWLAVLLVAVTLLLGLGPVAVAVAVLAALGGLLLVLTDLRARRAVPARRAALTWALTAYAPEFVVYTARRNDASYQLRMWLPQLEKLGRRYVVMVRDPAAVEWARTTTAAPVVCAPAVVDLDAIAALAGDRAAVPSLRAAFYVNGVSENVQFVNYRALTHVYLGHGDSDKELSAHPMHAMFDRVFVAGPAARDRYPAARVSIPPDRFVEVGRPQLAGLAGAGERPPGRGWRVLLAPTWRGYNARTRLGSLAACPALARLLVAAGAAVVFRPHPFSWQGGDRRLIAEVDAVLAADAGRGHASAVATRSWTTAECFDAADAMITDVGSMLVDFFATRKPYAVVLPAGVDAATLAERYPSTAAAYSVDPTALGGAGGSGDAVGRPPPWLAALRPDASETDDPLRAARAALTRHYLGDRPRDDRPFLDAVRAVLERGPASPS</sequence>
<name>A0A7W3ITK8_9ACTN</name>
<proteinExistence type="predicted"/>
<keyword evidence="1" id="KW-1133">Transmembrane helix</keyword>
<gene>
    <name evidence="2" type="ORF">FHX74_002630</name>
</gene>
<reference evidence="2 3" key="1">
    <citation type="submission" date="2020-07" db="EMBL/GenBank/DDBJ databases">
        <title>Sequencing the genomes of 1000 actinobacteria strains.</title>
        <authorList>
            <person name="Klenk H.-P."/>
        </authorList>
    </citation>
    <scope>NUCLEOTIDE SEQUENCE [LARGE SCALE GENOMIC DNA]</scope>
    <source>
        <strain evidence="2 3">DSM 100723</strain>
    </source>
</reference>
<dbReference type="RefSeq" id="WP_182560620.1">
    <property type="nucleotide sequence ID" value="NZ_JACGWT010000004.1"/>
</dbReference>
<dbReference type="AlphaFoldDB" id="A0A7W3ITK8"/>
<accession>A0A7W3ITK8</accession>
<dbReference type="Proteomes" id="UP000523079">
    <property type="component" value="Unassembled WGS sequence"/>
</dbReference>
<evidence type="ECO:0008006" key="4">
    <source>
        <dbReference type="Google" id="ProtNLM"/>
    </source>
</evidence>
<keyword evidence="3" id="KW-1185">Reference proteome</keyword>
<feature type="transmembrane region" description="Helical" evidence="1">
    <location>
        <begin position="39"/>
        <end position="61"/>
    </location>
</feature>
<comment type="caution">
    <text evidence="2">The sequence shown here is derived from an EMBL/GenBank/DDBJ whole genome shotgun (WGS) entry which is preliminary data.</text>
</comment>
<evidence type="ECO:0000256" key="1">
    <source>
        <dbReference type="SAM" id="Phobius"/>
    </source>
</evidence>
<dbReference type="Pfam" id="PF04464">
    <property type="entry name" value="Glyphos_transf"/>
    <property type="match status" value="1"/>
</dbReference>
<dbReference type="InterPro" id="IPR043148">
    <property type="entry name" value="TagF_C"/>
</dbReference>
<feature type="transmembrane region" description="Helical" evidence="1">
    <location>
        <begin position="114"/>
        <end position="133"/>
    </location>
</feature>
<feature type="transmembrane region" description="Helical" evidence="1">
    <location>
        <begin position="89"/>
        <end position="108"/>
    </location>
</feature>
<organism evidence="2 3">
    <name type="scientific">Microlunatus kandeliicorticis</name>
    <dbReference type="NCBI Taxonomy" id="1759536"/>
    <lineage>
        <taxon>Bacteria</taxon>
        <taxon>Bacillati</taxon>
        <taxon>Actinomycetota</taxon>
        <taxon>Actinomycetes</taxon>
        <taxon>Propionibacteriales</taxon>
        <taxon>Propionibacteriaceae</taxon>
        <taxon>Microlunatus</taxon>
    </lineage>
</organism>
<evidence type="ECO:0000313" key="3">
    <source>
        <dbReference type="Proteomes" id="UP000523079"/>
    </source>
</evidence>
<dbReference type="Gene3D" id="3.40.50.12580">
    <property type="match status" value="1"/>
</dbReference>
<dbReference type="GO" id="GO:0047355">
    <property type="term" value="F:CDP-glycerol glycerophosphotransferase activity"/>
    <property type="evidence" value="ECO:0007669"/>
    <property type="project" value="InterPro"/>
</dbReference>
<protein>
    <recommendedName>
        <fullName evidence="4">CDP-Glycerol:Poly(Glycerophosphate) glycerophosphotransferase</fullName>
    </recommendedName>
</protein>
<dbReference type="EMBL" id="JACGWT010000004">
    <property type="protein sequence ID" value="MBA8795002.1"/>
    <property type="molecule type" value="Genomic_DNA"/>
</dbReference>
<keyword evidence="1" id="KW-0472">Membrane</keyword>
<dbReference type="InterPro" id="IPR007554">
    <property type="entry name" value="Glycerophosphate_synth"/>
</dbReference>
<evidence type="ECO:0000313" key="2">
    <source>
        <dbReference type="EMBL" id="MBA8795002.1"/>
    </source>
</evidence>